<dbReference type="Gene3D" id="2.40.128.20">
    <property type="match status" value="1"/>
</dbReference>
<dbReference type="OrthoDB" id="565904at2759"/>
<dbReference type="PANTHER" id="PTHR10612:SF34">
    <property type="entry name" value="APOLIPOPROTEIN D"/>
    <property type="match status" value="1"/>
</dbReference>
<dbReference type="Pfam" id="PF03973">
    <property type="entry name" value="Triabin"/>
    <property type="match status" value="1"/>
</dbReference>
<evidence type="ECO:0000313" key="7">
    <source>
        <dbReference type="RefSeq" id="XP_030384604.1"/>
    </source>
</evidence>
<name>A0A6J2U8D8_DROLE</name>
<keyword evidence="3" id="KW-0732">Signal</keyword>
<dbReference type="InterPro" id="IPR012674">
    <property type="entry name" value="Calycin"/>
</dbReference>
<accession>A0A6J2U8D8</accession>
<dbReference type="AlphaFoldDB" id="A0A6J2U8D8"/>
<dbReference type="GO" id="GO:0006629">
    <property type="term" value="P:lipid metabolic process"/>
    <property type="evidence" value="ECO:0007669"/>
    <property type="project" value="TreeGrafter"/>
</dbReference>
<dbReference type="RefSeq" id="XP_030384604.1">
    <property type="nucleotide sequence ID" value="XM_030528744.1"/>
</dbReference>
<comment type="subcellular location">
    <subcellularLocation>
        <location evidence="1">Secreted</location>
    </subcellularLocation>
</comment>
<gene>
    <name evidence="7" type="primary">LOC115631896</name>
</gene>
<protein>
    <submittedName>
        <fullName evidence="7">Apolipoprotein D-like</fullName>
    </submittedName>
</protein>
<dbReference type="GO" id="GO:0005576">
    <property type="term" value="C:extracellular region"/>
    <property type="evidence" value="ECO:0007669"/>
    <property type="project" value="UniProtKB-SubCell"/>
</dbReference>
<evidence type="ECO:0000256" key="3">
    <source>
        <dbReference type="ARBA" id="ARBA00022729"/>
    </source>
</evidence>
<evidence type="ECO:0000256" key="4">
    <source>
        <dbReference type="ARBA" id="ARBA00023157"/>
    </source>
</evidence>
<evidence type="ECO:0000256" key="2">
    <source>
        <dbReference type="ARBA" id="ARBA00022525"/>
    </source>
</evidence>
<dbReference type="PRINTS" id="PR01273">
    <property type="entry name" value="INVTBRTCOLOR"/>
</dbReference>
<dbReference type="GO" id="GO:0031409">
    <property type="term" value="F:pigment binding"/>
    <property type="evidence" value="ECO:0007669"/>
    <property type="project" value="InterPro"/>
</dbReference>
<evidence type="ECO:0000256" key="5">
    <source>
        <dbReference type="ARBA" id="ARBA00034121"/>
    </source>
</evidence>
<dbReference type="GO" id="GO:0030682">
    <property type="term" value="P:symbiont-mediated perturbation of host defenses"/>
    <property type="evidence" value="ECO:0007669"/>
    <property type="project" value="InterPro"/>
</dbReference>
<keyword evidence="2" id="KW-0964">Secreted</keyword>
<keyword evidence="6" id="KW-1185">Reference proteome</keyword>
<dbReference type="Proteomes" id="UP000504634">
    <property type="component" value="Unplaced"/>
</dbReference>
<dbReference type="GO" id="GO:0005737">
    <property type="term" value="C:cytoplasm"/>
    <property type="evidence" value="ECO:0007669"/>
    <property type="project" value="TreeGrafter"/>
</dbReference>
<sequence length="214" mass="24381">MLSGGTIEKDGNCPTILKFVEEFDISRYKGKWYTQYRTANKPILNCAQMDVIKTSKGYYIRNLSEHPKKNTPIINRFKIVGLNDTGVFNVSAIVLSESNTRELQTWIVDTDYKNYALQFSCAHLLKQKSLHDGLIVTRQRHPPEDLLARITLTVNEVGLDLADFQRVNQAGCIHKRHAPLTAPLKDNLGRMKNEDIITTEKISRRPTRKLAVGK</sequence>
<dbReference type="GO" id="GO:0000302">
    <property type="term" value="P:response to reactive oxygen species"/>
    <property type="evidence" value="ECO:0007669"/>
    <property type="project" value="TreeGrafter"/>
</dbReference>
<evidence type="ECO:0000313" key="6">
    <source>
        <dbReference type="Proteomes" id="UP000504634"/>
    </source>
</evidence>
<comment type="similarity">
    <text evidence="5">Belongs to the calycin superfamily. Triabin family.</text>
</comment>
<dbReference type="InterPro" id="IPR003057">
    <property type="entry name" value="Invtbrt_color"/>
</dbReference>
<keyword evidence="4" id="KW-1015">Disulfide bond</keyword>
<dbReference type="SUPFAM" id="SSF50814">
    <property type="entry name" value="Lipocalins"/>
    <property type="match status" value="1"/>
</dbReference>
<organism evidence="6 7">
    <name type="scientific">Drosophila lebanonensis</name>
    <name type="common">Fruit fly</name>
    <name type="synonym">Scaptodrosophila lebanonensis</name>
    <dbReference type="NCBI Taxonomy" id="7225"/>
    <lineage>
        <taxon>Eukaryota</taxon>
        <taxon>Metazoa</taxon>
        <taxon>Ecdysozoa</taxon>
        <taxon>Arthropoda</taxon>
        <taxon>Hexapoda</taxon>
        <taxon>Insecta</taxon>
        <taxon>Pterygota</taxon>
        <taxon>Neoptera</taxon>
        <taxon>Endopterygota</taxon>
        <taxon>Diptera</taxon>
        <taxon>Brachycera</taxon>
        <taxon>Muscomorpha</taxon>
        <taxon>Ephydroidea</taxon>
        <taxon>Drosophilidae</taxon>
        <taxon>Scaptodrosophila</taxon>
    </lineage>
</organism>
<evidence type="ECO:0000256" key="1">
    <source>
        <dbReference type="ARBA" id="ARBA00004613"/>
    </source>
</evidence>
<dbReference type="InterPro" id="IPR005657">
    <property type="entry name" value="Triabi/Procalin"/>
</dbReference>
<proteinExistence type="inferred from homology"/>
<reference evidence="7" key="1">
    <citation type="submission" date="2025-08" db="UniProtKB">
        <authorList>
            <consortium name="RefSeq"/>
        </authorList>
    </citation>
    <scope>IDENTIFICATION</scope>
    <source>
        <strain evidence="7">11010-0011.00</strain>
        <tissue evidence="7">Whole body</tissue>
    </source>
</reference>
<dbReference type="GeneID" id="115631896"/>
<dbReference type="PANTHER" id="PTHR10612">
    <property type="entry name" value="APOLIPOPROTEIN D"/>
    <property type="match status" value="1"/>
</dbReference>